<keyword evidence="1" id="KW-1133">Transmembrane helix</keyword>
<dbReference type="Pfam" id="PF19953">
    <property type="entry name" value="EACC1"/>
    <property type="match status" value="1"/>
</dbReference>
<evidence type="ECO:0000313" key="2">
    <source>
        <dbReference type="EMBL" id="QEU70762.1"/>
    </source>
</evidence>
<protein>
    <submittedName>
        <fullName evidence="2">Uncharacterized protein</fullName>
    </submittedName>
</protein>
<dbReference type="EMBL" id="CP023702">
    <property type="protein sequence ID" value="QEU70762.1"/>
    <property type="molecule type" value="Genomic_DNA"/>
</dbReference>
<dbReference type="Proteomes" id="UP000326178">
    <property type="component" value="Chromosome"/>
</dbReference>
<keyword evidence="3" id="KW-1185">Reference proteome</keyword>
<organism evidence="2 3">
    <name type="scientific">Streptomyces nitrosporeus</name>
    <dbReference type="NCBI Taxonomy" id="28894"/>
    <lineage>
        <taxon>Bacteria</taxon>
        <taxon>Bacillati</taxon>
        <taxon>Actinomycetota</taxon>
        <taxon>Actinomycetes</taxon>
        <taxon>Kitasatosporales</taxon>
        <taxon>Streptomycetaceae</taxon>
        <taxon>Streptomyces</taxon>
    </lineage>
</organism>
<sequence>MNVTVTITGDGAADELRSLHEWLIVEEELRGRVRLVEAPPPPGTLGTVPEMLTIALAPGGVTAVLASAAIAWMRHRTGEVTCKLTRPDGTSMEVRAQRVRSTDMAEVRELVDGLADMLEDGPRVVDGDEGESTVPTGQ</sequence>
<gene>
    <name evidence="2" type="ORF">CP967_01240</name>
</gene>
<reference evidence="2 3" key="1">
    <citation type="submission" date="2017-09" db="EMBL/GenBank/DDBJ databases">
        <authorList>
            <person name="Lee N."/>
            <person name="Cho B.-K."/>
        </authorList>
    </citation>
    <scope>NUCLEOTIDE SEQUENCE [LARGE SCALE GENOMIC DNA]</scope>
    <source>
        <strain evidence="2 3">ATCC 12769</strain>
    </source>
</reference>
<evidence type="ECO:0000313" key="3">
    <source>
        <dbReference type="Proteomes" id="UP000326178"/>
    </source>
</evidence>
<name>A0A5J6F3N0_9ACTN</name>
<keyword evidence="1" id="KW-0472">Membrane</keyword>
<dbReference type="AlphaFoldDB" id="A0A5J6F3N0"/>
<dbReference type="OrthoDB" id="5194337at2"/>
<keyword evidence="1" id="KW-0812">Transmembrane</keyword>
<dbReference type="RefSeq" id="WP_150486125.1">
    <property type="nucleotide sequence ID" value="NZ_BMUV01000011.1"/>
</dbReference>
<dbReference type="KEGG" id="snk:CP967_01240"/>
<dbReference type="InterPro" id="IPR045428">
    <property type="entry name" value="EACC1"/>
</dbReference>
<accession>A0A5J6F3N0</accession>
<evidence type="ECO:0000256" key="1">
    <source>
        <dbReference type="SAM" id="Phobius"/>
    </source>
</evidence>
<feature type="transmembrane region" description="Helical" evidence="1">
    <location>
        <begin position="51"/>
        <end position="73"/>
    </location>
</feature>
<proteinExistence type="predicted"/>